<comment type="caution">
    <text evidence="1">The sequence shown here is derived from an EMBL/GenBank/DDBJ whole genome shotgun (WGS) entry which is preliminary data.</text>
</comment>
<dbReference type="AlphaFoldDB" id="A0ABD0JKG3"/>
<evidence type="ECO:0000313" key="2">
    <source>
        <dbReference type="Proteomes" id="UP001519460"/>
    </source>
</evidence>
<protein>
    <submittedName>
        <fullName evidence="1">Uncharacterized protein</fullName>
    </submittedName>
</protein>
<proteinExistence type="predicted"/>
<reference evidence="1 2" key="1">
    <citation type="journal article" date="2023" name="Sci. Data">
        <title>Genome assembly of the Korean intertidal mud-creeper Batillaria attramentaria.</title>
        <authorList>
            <person name="Patra A.K."/>
            <person name="Ho P.T."/>
            <person name="Jun S."/>
            <person name="Lee S.J."/>
            <person name="Kim Y."/>
            <person name="Won Y.J."/>
        </authorList>
    </citation>
    <scope>NUCLEOTIDE SEQUENCE [LARGE SCALE GENOMIC DNA]</scope>
    <source>
        <strain evidence="1">Wonlab-2016</strain>
    </source>
</reference>
<dbReference type="Proteomes" id="UP001519460">
    <property type="component" value="Unassembled WGS sequence"/>
</dbReference>
<evidence type="ECO:0000313" key="1">
    <source>
        <dbReference type="EMBL" id="KAK7475407.1"/>
    </source>
</evidence>
<name>A0ABD0JKG3_9CAEN</name>
<gene>
    <name evidence="1" type="ORF">BaRGS_00033357</name>
</gene>
<organism evidence="1 2">
    <name type="scientific">Batillaria attramentaria</name>
    <dbReference type="NCBI Taxonomy" id="370345"/>
    <lineage>
        <taxon>Eukaryota</taxon>
        <taxon>Metazoa</taxon>
        <taxon>Spiralia</taxon>
        <taxon>Lophotrochozoa</taxon>
        <taxon>Mollusca</taxon>
        <taxon>Gastropoda</taxon>
        <taxon>Caenogastropoda</taxon>
        <taxon>Sorbeoconcha</taxon>
        <taxon>Cerithioidea</taxon>
        <taxon>Batillariidae</taxon>
        <taxon>Batillaria</taxon>
    </lineage>
</organism>
<keyword evidence="2" id="KW-1185">Reference proteome</keyword>
<accession>A0ABD0JKG3</accession>
<sequence length="111" mass="12647">MDSGVTDSAFRGSPKIKQSTYDFSALPDVVLPRMAPEKAATQRFFFSPQRAQQRPKTPLETTSFKYYSSINKTRPPRDVSIVASDCRLLCTRLLTRVTARCRHMTETKQDD</sequence>
<dbReference type="EMBL" id="JACVVK020000407">
    <property type="protein sequence ID" value="KAK7475407.1"/>
    <property type="molecule type" value="Genomic_DNA"/>
</dbReference>